<name>A0A1I2QYA1_9BACL</name>
<organism evidence="2 3">
    <name type="scientific">Planifilum fulgidum</name>
    <dbReference type="NCBI Taxonomy" id="201973"/>
    <lineage>
        <taxon>Bacteria</taxon>
        <taxon>Bacillati</taxon>
        <taxon>Bacillota</taxon>
        <taxon>Bacilli</taxon>
        <taxon>Bacillales</taxon>
        <taxon>Thermoactinomycetaceae</taxon>
        <taxon>Planifilum</taxon>
    </lineage>
</organism>
<accession>A0A1I2QYA1</accession>
<proteinExistence type="predicted"/>
<reference evidence="2 3" key="1">
    <citation type="submission" date="2016-10" db="EMBL/GenBank/DDBJ databases">
        <authorList>
            <person name="de Groot N.N."/>
        </authorList>
    </citation>
    <scope>NUCLEOTIDE SEQUENCE [LARGE SCALE GENOMIC DNA]</scope>
    <source>
        <strain evidence="2 3">DSM 44945</strain>
    </source>
</reference>
<dbReference type="AlphaFoldDB" id="A0A1I2QYA1"/>
<keyword evidence="3" id="KW-1185">Reference proteome</keyword>
<dbReference type="Proteomes" id="UP000198661">
    <property type="component" value="Unassembled WGS sequence"/>
</dbReference>
<evidence type="ECO:0000256" key="1">
    <source>
        <dbReference type="SAM" id="MobiDB-lite"/>
    </source>
</evidence>
<gene>
    <name evidence="2" type="ORF">SAMN04488025_12549</name>
</gene>
<protein>
    <submittedName>
        <fullName evidence="2">Uncharacterized protein</fullName>
    </submittedName>
</protein>
<evidence type="ECO:0000313" key="3">
    <source>
        <dbReference type="Proteomes" id="UP000198661"/>
    </source>
</evidence>
<dbReference type="EMBL" id="FOOK01000025">
    <property type="protein sequence ID" value="SFG30666.1"/>
    <property type="molecule type" value="Genomic_DNA"/>
</dbReference>
<evidence type="ECO:0000313" key="2">
    <source>
        <dbReference type="EMBL" id="SFG30666.1"/>
    </source>
</evidence>
<sequence>MAGTVTGIAGTVTGIAGTVTGIAGTVTGTAGTVTGTAGTVTGIAGTVTGTAGTVTGIAGTVTGTAGTVTGTAGTVTGIAGTVTGIAGTVTGIAGAVTGTAGTPFIRIINVTGIFNGVRIQPAPRIVRVFVLPVGRGVDPDIQLCQAQIHVHFHSGFLSRFLRLRRIGKSRRNGHKGGAEKQSKGSQQRFLFQPLDYLLALWAALETIRGKWDEETDGICLTRKTVGQIHPSGKRRSASSMGFREVPRGVAGKQRKRILCPLFPGYSQRKSCQGSGPPIPETDQLREGRTLNSAKPAAMTSPPKSNIIG</sequence>
<feature type="region of interest" description="Disordered" evidence="1">
    <location>
        <begin position="267"/>
        <end position="308"/>
    </location>
</feature>